<organism evidence="4 5">
    <name type="scientific">Merismopedia glauca CCAP 1448/3</name>
    <dbReference type="NCBI Taxonomy" id="1296344"/>
    <lineage>
        <taxon>Bacteria</taxon>
        <taxon>Bacillati</taxon>
        <taxon>Cyanobacteriota</taxon>
        <taxon>Cyanophyceae</taxon>
        <taxon>Synechococcales</taxon>
        <taxon>Merismopediaceae</taxon>
        <taxon>Merismopedia</taxon>
    </lineage>
</organism>
<dbReference type="PANTHER" id="PTHR33375">
    <property type="entry name" value="CHROMOSOME-PARTITIONING PROTEIN PARB-RELATED"/>
    <property type="match status" value="1"/>
</dbReference>
<dbReference type="Proteomes" id="UP000238762">
    <property type="component" value="Unassembled WGS sequence"/>
</dbReference>
<protein>
    <submittedName>
        <fullName evidence="4">Chromosome partitioning protein ParB</fullName>
    </submittedName>
</protein>
<evidence type="ECO:0000256" key="1">
    <source>
        <dbReference type="ARBA" id="ARBA00006295"/>
    </source>
</evidence>
<proteinExistence type="inferred from homology"/>
<dbReference type="SUPFAM" id="SSF109709">
    <property type="entry name" value="KorB DNA-binding domain-like"/>
    <property type="match status" value="1"/>
</dbReference>
<evidence type="ECO:0000313" key="4">
    <source>
        <dbReference type="EMBL" id="PSB00549.1"/>
    </source>
</evidence>
<gene>
    <name evidence="4" type="ORF">C7B64_22975</name>
</gene>
<dbReference type="FunFam" id="3.90.1530.30:FF:000001">
    <property type="entry name" value="Chromosome partitioning protein ParB"/>
    <property type="match status" value="1"/>
</dbReference>
<dbReference type="GO" id="GO:0007059">
    <property type="term" value="P:chromosome segregation"/>
    <property type="evidence" value="ECO:0007669"/>
    <property type="project" value="TreeGrafter"/>
</dbReference>
<dbReference type="InterPro" id="IPR036086">
    <property type="entry name" value="ParB/Sulfiredoxin_sf"/>
</dbReference>
<accession>A0A2T1BX11</accession>
<reference evidence="4 5" key="2">
    <citation type="submission" date="2018-03" db="EMBL/GenBank/DDBJ databases">
        <title>The ancient ancestry and fast evolution of plastids.</title>
        <authorList>
            <person name="Moore K.R."/>
            <person name="Magnabosco C."/>
            <person name="Momper L."/>
            <person name="Gold D.A."/>
            <person name="Bosak T."/>
            <person name="Fournier G.P."/>
        </authorList>
    </citation>
    <scope>NUCLEOTIDE SEQUENCE [LARGE SCALE GENOMIC DNA]</scope>
    <source>
        <strain evidence="4 5">CCAP 1448/3</strain>
    </source>
</reference>
<dbReference type="Pfam" id="PF02195">
    <property type="entry name" value="ParB_N"/>
    <property type="match status" value="1"/>
</dbReference>
<dbReference type="InterPro" id="IPR003115">
    <property type="entry name" value="ParB_N"/>
</dbReference>
<dbReference type="EMBL" id="PVWJ01000193">
    <property type="protein sequence ID" value="PSB00549.1"/>
    <property type="molecule type" value="Genomic_DNA"/>
</dbReference>
<name>A0A2T1BX11_9CYAN</name>
<dbReference type="InterPro" id="IPR050336">
    <property type="entry name" value="Chromosome_partition/occlusion"/>
</dbReference>
<dbReference type="RefSeq" id="WP_106291776.1">
    <property type="nucleotide sequence ID" value="NZ_CAWNTC010000244.1"/>
</dbReference>
<evidence type="ECO:0000256" key="2">
    <source>
        <dbReference type="ARBA" id="ARBA00023125"/>
    </source>
</evidence>
<dbReference type="Gene3D" id="3.90.1530.30">
    <property type="match status" value="1"/>
</dbReference>
<dbReference type="SMART" id="SM00470">
    <property type="entry name" value="ParB"/>
    <property type="match status" value="1"/>
</dbReference>
<comment type="similarity">
    <text evidence="1">Belongs to the ParB family.</text>
</comment>
<keyword evidence="2" id="KW-0238">DNA-binding</keyword>
<dbReference type="AlphaFoldDB" id="A0A2T1BX11"/>
<dbReference type="GO" id="GO:0003677">
    <property type="term" value="F:DNA binding"/>
    <property type="evidence" value="ECO:0007669"/>
    <property type="project" value="UniProtKB-KW"/>
</dbReference>
<evidence type="ECO:0000259" key="3">
    <source>
        <dbReference type="SMART" id="SM00470"/>
    </source>
</evidence>
<dbReference type="GO" id="GO:0005694">
    <property type="term" value="C:chromosome"/>
    <property type="evidence" value="ECO:0007669"/>
    <property type="project" value="TreeGrafter"/>
</dbReference>
<dbReference type="SUPFAM" id="SSF110849">
    <property type="entry name" value="ParB/Sulfiredoxin"/>
    <property type="match status" value="1"/>
</dbReference>
<dbReference type="InterPro" id="IPR004437">
    <property type="entry name" value="ParB/RepB/Spo0J"/>
</dbReference>
<evidence type="ECO:0000313" key="5">
    <source>
        <dbReference type="Proteomes" id="UP000238762"/>
    </source>
</evidence>
<keyword evidence="5" id="KW-1185">Reference proteome</keyword>
<sequence length="314" mass="35477">MPKKDKPFQTLGVNALFGEVDVELDVQQEVCVPLNQISVSSFQPRRYFDPEKMAQLVDSVRIHGILQPLLVRPKKEGYELVAGERRFRAAQVLGLLDVPVIVKDLNDEVARKLALIENLQRDDLNALEETEGILGLLALTLNQDEEAIISLLYRMNNEAKGLANQNVLVSPSTQQVVELFANLGTLSWESFVSTRLPLLKLPPEILEVLRNGKIAYTKAIAIAKVQEEKARQKLLEEAVANHWSLSQIKEQILKITASRSRELPKTSPEEIAQVVRVEQKLKKLKPWKSDPSKWKKIAGWLDKIEALLEEESID</sequence>
<feature type="domain" description="ParB-like N-terminal" evidence="3">
    <location>
        <begin position="30"/>
        <end position="119"/>
    </location>
</feature>
<dbReference type="Gene3D" id="1.10.10.2830">
    <property type="match status" value="1"/>
</dbReference>
<dbReference type="PANTHER" id="PTHR33375:SF7">
    <property type="entry name" value="CHROMOSOME 2-PARTITIONING PROTEIN PARB-RELATED"/>
    <property type="match status" value="1"/>
</dbReference>
<dbReference type="InterPro" id="IPR041468">
    <property type="entry name" value="HTH_ParB/Spo0J"/>
</dbReference>
<comment type="caution">
    <text evidence="4">The sequence shown here is derived from an EMBL/GenBank/DDBJ whole genome shotgun (WGS) entry which is preliminary data.</text>
</comment>
<reference evidence="4 5" key="1">
    <citation type="submission" date="2018-02" db="EMBL/GenBank/DDBJ databases">
        <authorList>
            <person name="Cohen D.B."/>
            <person name="Kent A.D."/>
        </authorList>
    </citation>
    <scope>NUCLEOTIDE SEQUENCE [LARGE SCALE GENOMIC DNA]</scope>
    <source>
        <strain evidence="4 5">CCAP 1448/3</strain>
    </source>
</reference>
<dbReference type="Pfam" id="PF17762">
    <property type="entry name" value="HTH_ParB"/>
    <property type="match status" value="1"/>
</dbReference>
<dbReference type="NCBIfam" id="TIGR00180">
    <property type="entry name" value="parB_part"/>
    <property type="match status" value="1"/>
</dbReference>
<dbReference type="CDD" id="cd16393">
    <property type="entry name" value="SPO0J_N"/>
    <property type="match status" value="1"/>
</dbReference>
<dbReference type="OrthoDB" id="9802051at2"/>